<evidence type="ECO:0000256" key="9">
    <source>
        <dbReference type="SAM" id="SignalP"/>
    </source>
</evidence>
<dbReference type="PANTHER" id="PTHR33562:SF15">
    <property type="entry name" value="IP04187P"/>
    <property type="match status" value="1"/>
</dbReference>
<evidence type="ECO:0000256" key="7">
    <source>
        <dbReference type="ARBA" id="ARBA00023180"/>
    </source>
</evidence>
<keyword evidence="4 9" id="KW-0732">Signal</keyword>
<dbReference type="AlphaFoldDB" id="A0A9N9S879"/>
<evidence type="ECO:0000256" key="1">
    <source>
        <dbReference type="ARBA" id="ARBA00004589"/>
    </source>
</evidence>
<keyword evidence="2" id="KW-0336">GPI-anchor</keyword>
<keyword evidence="11" id="KW-1185">Reference proteome</keyword>
<evidence type="ECO:0000256" key="3">
    <source>
        <dbReference type="ARBA" id="ARBA00022692"/>
    </source>
</evidence>
<dbReference type="EMBL" id="OU895880">
    <property type="protein sequence ID" value="CAG9810569.1"/>
    <property type="molecule type" value="Genomic_DNA"/>
</dbReference>
<dbReference type="InterPro" id="IPR050975">
    <property type="entry name" value="Sleep_regulator"/>
</dbReference>
<sequence length="167" mass="18696">MSKLIKYFVQFFVFSVLFGQLASALQCYSCDSTKEKDCHKIGKKTEIKLLDCAPNIIKENMPDYLDGIVGIDFFQNTADEGDVPMVCQKVVLTKGDELITYRGCQLDIEKSDACAVAQSQLEQSGNSEIKITSCDLCSNEDKCNFSSQIISDIRLVFVLLAFIKLIY</sequence>
<evidence type="ECO:0000313" key="11">
    <source>
        <dbReference type="Proteomes" id="UP001153620"/>
    </source>
</evidence>
<name>A0A9N9S879_9DIPT</name>
<dbReference type="InterPro" id="IPR031424">
    <property type="entry name" value="QVR-like"/>
</dbReference>
<organism evidence="10 11">
    <name type="scientific">Chironomus riparius</name>
    <dbReference type="NCBI Taxonomy" id="315576"/>
    <lineage>
        <taxon>Eukaryota</taxon>
        <taxon>Metazoa</taxon>
        <taxon>Ecdysozoa</taxon>
        <taxon>Arthropoda</taxon>
        <taxon>Hexapoda</taxon>
        <taxon>Insecta</taxon>
        <taxon>Pterygota</taxon>
        <taxon>Neoptera</taxon>
        <taxon>Endopterygota</taxon>
        <taxon>Diptera</taxon>
        <taxon>Nematocera</taxon>
        <taxon>Chironomoidea</taxon>
        <taxon>Chironomidae</taxon>
        <taxon>Chironominae</taxon>
        <taxon>Chironomus</taxon>
    </lineage>
</organism>
<keyword evidence="3" id="KW-0812">Transmembrane</keyword>
<keyword evidence="6" id="KW-0472">Membrane</keyword>
<dbReference type="Pfam" id="PF17064">
    <property type="entry name" value="QVR"/>
    <property type="match status" value="1"/>
</dbReference>
<feature type="signal peptide" evidence="9">
    <location>
        <begin position="1"/>
        <end position="24"/>
    </location>
</feature>
<dbReference type="GO" id="GO:0032222">
    <property type="term" value="P:regulation of synaptic transmission, cholinergic"/>
    <property type="evidence" value="ECO:0007669"/>
    <property type="project" value="InterPro"/>
</dbReference>
<reference evidence="10" key="2">
    <citation type="submission" date="2022-10" db="EMBL/GenBank/DDBJ databases">
        <authorList>
            <consortium name="ENA_rothamsted_submissions"/>
            <consortium name="culmorum"/>
            <person name="King R."/>
        </authorList>
    </citation>
    <scope>NUCLEOTIDE SEQUENCE</scope>
</reference>
<keyword evidence="5" id="KW-1133">Transmembrane helix</keyword>
<feature type="chain" id="PRO_5040382735" evidence="9">
    <location>
        <begin position="25"/>
        <end position="167"/>
    </location>
</feature>
<keyword evidence="7" id="KW-0325">Glycoprotein</keyword>
<evidence type="ECO:0000256" key="8">
    <source>
        <dbReference type="ARBA" id="ARBA00023288"/>
    </source>
</evidence>
<accession>A0A9N9S879</accession>
<comment type="subcellular location">
    <subcellularLocation>
        <location evidence="1">Membrane</location>
        <topology evidence="1">Lipid-anchor</topology>
        <topology evidence="1">GPI-anchor</topology>
    </subcellularLocation>
</comment>
<evidence type="ECO:0000256" key="5">
    <source>
        <dbReference type="ARBA" id="ARBA00022989"/>
    </source>
</evidence>
<evidence type="ECO:0000313" key="10">
    <source>
        <dbReference type="EMBL" id="CAG9810569.1"/>
    </source>
</evidence>
<proteinExistence type="predicted"/>
<dbReference type="GO" id="GO:0030431">
    <property type="term" value="P:sleep"/>
    <property type="evidence" value="ECO:0007669"/>
    <property type="project" value="InterPro"/>
</dbReference>
<evidence type="ECO:0000256" key="4">
    <source>
        <dbReference type="ARBA" id="ARBA00022729"/>
    </source>
</evidence>
<protein>
    <submittedName>
        <fullName evidence="10">Uncharacterized protein</fullName>
    </submittedName>
</protein>
<evidence type="ECO:0000256" key="6">
    <source>
        <dbReference type="ARBA" id="ARBA00023136"/>
    </source>
</evidence>
<gene>
    <name evidence="10" type="ORF">CHIRRI_LOCUS13382</name>
</gene>
<dbReference type="Proteomes" id="UP001153620">
    <property type="component" value="Chromosome 4"/>
</dbReference>
<evidence type="ECO:0000256" key="2">
    <source>
        <dbReference type="ARBA" id="ARBA00022622"/>
    </source>
</evidence>
<dbReference type="GO" id="GO:0098552">
    <property type="term" value="C:side of membrane"/>
    <property type="evidence" value="ECO:0007669"/>
    <property type="project" value="UniProtKB-KW"/>
</dbReference>
<reference evidence="10" key="1">
    <citation type="submission" date="2022-01" db="EMBL/GenBank/DDBJ databases">
        <authorList>
            <person name="King R."/>
        </authorList>
    </citation>
    <scope>NUCLEOTIDE SEQUENCE</scope>
</reference>
<dbReference type="PANTHER" id="PTHR33562">
    <property type="entry name" value="ATILLA, ISOFORM B-RELATED-RELATED"/>
    <property type="match status" value="1"/>
</dbReference>
<keyword evidence="8" id="KW-0449">Lipoprotein</keyword>